<evidence type="ECO:0000313" key="2">
    <source>
        <dbReference type="EMBL" id="SVA38847.1"/>
    </source>
</evidence>
<sequence length="146" mass="16656">MFSKPIIRDEEEEEIQPESDQEQNNITEPDMTEVTLSPSSEEDIMSNDEFDPDFELDNEYLENYENELTYGDILGQFLEDDMGKNVAENLNDLVQGINNLNLTDLIKSINQQSKCIIKLQKTVETGIATIVEAMNSNKNTSTKNKK</sequence>
<organism evidence="2">
    <name type="scientific">marine metagenome</name>
    <dbReference type="NCBI Taxonomy" id="408172"/>
    <lineage>
        <taxon>unclassified sequences</taxon>
        <taxon>metagenomes</taxon>
        <taxon>ecological metagenomes</taxon>
    </lineage>
</organism>
<evidence type="ECO:0000256" key="1">
    <source>
        <dbReference type="SAM" id="MobiDB-lite"/>
    </source>
</evidence>
<dbReference type="AlphaFoldDB" id="A0A381VGR8"/>
<proteinExistence type="predicted"/>
<feature type="region of interest" description="Disordered" evidence="1">
    <location>
        <begin position="1"/>
        <end position="50"/>
    </location>
</feature>
<feature type="compositionally biased region" description="Acidic residues" evidence="1">
    <location>
        <begin position="40"/>
        <end position="50"/>
    </location>
</feature>
<protein>
    <submittedName>
        <fullName evidence="2">Uncharacterized protein</fullName>
    </submittedName>
</protein>
<accession>A0A381VGR8</accession>
<feature type="compositionally biased region" description="Acidic residues" evidence="1">
    <location>
        <begin position="9"/>
        <end position="21"/>
    </location>
</feature>
<dbReference type="EMBL" id="UINC01008640">
    <property type="protein sequence ID" value="SVA38847.1"/>
    <property type="molecule type" value="Genomic_DNA"/>
</dbReference>
<reference evidence="2" key="1">
    <citation type="submission" date="2018-05" db="EMBL/GenBank/DDBJ databases">
        <authorList>
            <person name="Lanie J.A."/>
            <person name="Ng W.-L."/>
            <person name="Kazmierczak K.M."/>
            <person name="Andrzejewski T.M."/>
            <person name="Davidsen T.M."/>
            <person name="Wayne K.J."/>
            <person name="Tettelin H."/>
            <person name="Glass J.I."/>
            <person name="Rusch D."/>
            <person name="Podicherti R."/>
            <person name="Tsui H.-C.T."/>
            <person name="Winkler M.E."/>
        </authorList>
    </citation>
    <scope>NUCLEOTIDE SEQUENCE</scope>
</reference>
<name>A0A381VGR8_9ZZZZ</name>
<gene>
    <name evidence="2" type="ORF">METZ01_LOCUS91701</name>
</gene>